<organism evidence="2 3">
    <name type="scientific">Elysia marginata</name>
    <dbReference type="NCBI Taxonomy" id="1093978"/>
    <lineage>
        <taxon>Eukaryota</taxon>
        <taxon>Metazoa</taxon>
        <taxon>Spiralia</taxon>
        <taxon>Lophotrochozoa</taxon>
        <taxon>Mollusca</taxon>
        <taxon>Gastropoda</taxon>
        <taxon>Heterobranchia</taxon>
        <taxon>Euthyneura</taxon>
        <taxon>Panpulmonata</taxon>
        <taxon>Sacoglossa</taxon>
        <taxon>Placobranchoidea</taxon>
        <taxon>Plakobranchidae</taxon>
        <taxon>Elysia</taxon>
    </lineage>
</organism>
<evidence type="ECO:0000313" key="3">
    <source>
        <dbReference type="Proteomes" id="UP000762676"/>
    </source>
</evidence>
<proteinExistence type="predicted"/>
<sequence>MVETAADSAYKGMPQLSPAMESYSETITTTLSDAYVATDTCQPSKSSHIKTPKVSAETQKELLEKTFKVIDTLATVEFIKLERDHGIPIAKSRREYKAWKLSGSKPGAEKRDARSSEESVARKSSSKKQKVMDDQPNPYPLITARSPEVNISGSIPVQQASQHVAGGLTTSASPQHLYSRSVSDPGAYQPRGTEENPLILLAGAAIDGLAKDSGDAVKEPQLPSAAPVSTSSASGLRLRIPPPSDSKKESPLPKKKGRWRLAQPMEEGHGTLSTASSGVTAPASSAVSSHSGSLPPFTTAFLTQHSSSLASDASASLAGLLRRNRDANRRMVQQISPGEQSMQGRHGETTAYEDVSE</sequence>
<name>A0AAV4ECL3_9GAST</name>
<feature type="compositionally biased region" description="Polar residues" evidence="1">
    <location>
        <begin position="334"/>
        <end position="343"/>
    </location>
</feature>
<feature type="region of interest" description="Disordered" evidence="1">
    <location>
        <begin position="334"/>
        <end position="357"/>
    </location>
</feature>
<accession>A0AAV4ECL3</accession>
<feature type="region of interest" description="Disordered" evidence="1">
    <location>
        <begin position="212"/>
        <end position="299"/>
    </location>
</feature>
<keyword evidence="3" id="KW-1185">Reference proteome</keyword>
<feature type="compositionally biased region" description="Basic and acidic residues" evidence="1">
    <location>
        <begin position="107"/>
        <end position="121"/>
    </location>
</feature>
<evidence type="ECO:0000313" key="2">
    <source>
        <dbReference type="EMBL" id="GFR58308.1"/>
    </source>
</evidence>
<protein>
    <recommendedName>
        <fullName evidence="4">Clr5 domain-containing protein</fullName>
    </recommendedName>
</protein>
<feature type="compositionally biased region" description="Low complexity" evidence="1">
    <location>
        <begin position="273"/>
        <end position="293"/>
    </location>
</feature>
<comment type="caution">
    <text evidence="2">The sequence shown here is derived from an EMBL/GenBank/DDBJ whole genome shotgun (WGS) entry which is preliminary data.</text>
</comment>
<gene>
    <name evidence="2" type="ORF">ElyMa_000026400</name>
</gene>
<evidence type="ECO:0000256" key="1">
    <source>
        <dbReference type="SAM" id="MobiDB-lite"/>
    </source>
</evidence>
<evidence type="ECO:0008006" key="4">
    <source>
        <dbReference type="Google" id="ProtNLM"/>
    </source>
</evidence>
<feature type="compositionally biased region" description="Low complexity" evidence="1">
    <location>
        <begin position="223"/>
        <end position="234"/>
    </location>
</feature>
<reference evidence="2 3" key="1">
    <citation type="journal article" date="2021" name="Elife">
        <title>Chloroplast acquisition without the gene transfer in kleptoplastic sea slugs, Plakobranchus ocellatus.</title>
        <authorList>
            <person name="Maeda T."/>
            <person name="Takahashi S."/>
            <person name="Yoshida T."/>
            <person name="Shimamura S."/>
            <person name="Takaki Y."/>
            <person name="Nagai Y."/>
            <person name="Toyoda A."/>
            <person name="Suzuki Y."/>
            <person name="Arimoto A."/>
            <person name="Ishii H."/>
            <person name="Satoh N."/>
            <person name="Nishiyama T."/>
            <person name="Hasebe M."/>
            <person name="Maruyama T."/>
            <person name="Minagawa J."/>
            <person name="Obokata J."/>
            <person name="Shigenobu S."/>
        </authorList>
    </citation>
    <scope>NUCLEOTIDE SEQUENCE [LARGE SCALE GENOMIC DNA]</scope>
</reference>
<dbReference type="Proteomes" id="UP000762676">
    <property type="component" value="Unassembled WGS sequence"/>
</dbReference>
<feature type="region of interest" description="Disordered" evidence="1">
    <location>
        <begin position="101"/>
        <end position="194"/>
    </location>
</feature>
<dbReference type="EMBL" id="BMAT01000039">
    <property type="protein sequence ID" value="GFR58308.1"/>
    <property type="molecule type" value="Genomic_DNA"/>
</dbReference>
<dbReference type="AlphaFoldDB" id="A0AAV4ECL3"/>
<feature type="compositionally biased region" description="Polar residues" evidence="1">
    <location>
        <begin position="149"/>
        <end position="182"/>
    </location>
</feature>